<keyword evidence="4" id="KW-0862">Zinc</keyword>
<evidence type="ECO:0000313" key="9">
    <source>
        <dbReference type="Proteomes" id="UP000499080"/>
    </source>
</evidence>
<evidence type="ECO:0000256" key="2">
    <source>
        <dbReference type="ARBA" id="ARBA00022723"/>
    </source>
</evidence>
<evidence type="ECO:0000256" key="1">
    <source>
        <dbReference type="ARBA" id="ARBA00004123"/>
    </source>
</evidence>
<evidence type="ECO:0000259" key="7">
    <source>
        <dbReference type="PROSITE" id="PS50171"/>
    </source>
</evidence>
<dbReference type="InterPro" id="IPR003604">
    <property type="entry name" value="Matrin/U1-like-C_Znf_C2H2"/>
</dbReference>
<dbReference type="PANTHER" id="PTHR45762:SF3">
    <property type="entry name" value="ZINC-FINGER PROTEIN AT 72D, ISOFORM B"/>
    <property type="match status" value="1"/>
</dbReference>
<dbReference type="AlphaFoldDB" id="A0A4Y2DS68"/>
<evidence type="ECO:0000313" key="8">
    <source>
        <dbReference type="EMBL" id="GBM19703.1"/>
    </source>
</evidence>
<keyword evidence="3" id="KW-0863">Zinc-finger</keyword>
<dbReference type="SUPFAM" id="SSF57667">
    <property type="entry name" value="beta-beta-alpha zinc fingers"/>
    <property type="match status" value="1"/>
</dbReference>
<keyword evidence="9" id="KW-1185">Reference proteome</keyword>
<name>A0A4Y2DS68_ARAVE</name>
<dbReference type="PROSITE" id="PS50171">
    <property type="entry name" value="ZF_MATRIN"/>
    <property type="match status" value="1"/>
</dbReference>
<dbReference type="Gene3D" id="3.30.160.60">
    <property type="entry name" value="Classic Zinc Finger"/>
    <property type="match status" value="1"/>
</dbReference>
<comment type="subcellular location">
    <subcellularLocation>
        <location evidence="1">Nucleus</location>
    </subcellularLocation>
</comment>
<sequence>NRFDDSRSRDDARNHDDSRNRFDDSRSCDDARSHDDSRENRSNYSSDDDSRNRRYDDSNSSSRSLNSYMQREMKQEIKQESGSASCYGPNDYYCDVCKLILNSETTFSSHMAGKKHKKALRQLSEQEVAKSSILEITESKNFPRPPDRDRIELYDEEAKIQEACEVANLLIVGLDYVREIRGYEETKYFCNLCSAQCFSSSIIQHLTGFKHQLNCLKKYCYRSYNWVKDLDKRDKRVNRELESQLEEAKRLHGKGRIRVFKDVKRNQSELSDFVAFM</sequence>
<evidence type="ECO:0000256" key="4">
    <source>
        <dbReference type="ARBA" id="ARBA00022833"/>
    </source>
</evidence>
<feature type="domain" description="Matrin-type" evidence="7">
    <location>
        <begin position="92"/>
        <end position="122"/>
    </location>
</feature>
<dbReference type="SMART" id="SM00451">
    <property type="entry name" value="ZnF_U1"/>
    <property type="match status" value="2"/>
</dbReference>
<organism evidence="8 9">
    <name type="scientific">Araneus ventricosus</name>
    <name type="common">Orbweaver spider</name>
    <name type="synonym">Epeira ventricosa</name>
    <dbReference type="NCBI Taxonomy" id="182803"/>
    <lineage>
        <taxon>Eukaryota</taxon>
        <taxon>Metazoa</taxon>
        <taxon>Ecdysozoa</taxon>
        <taxon>Arthropoda</taxon>
        <taxon>Chelicerata</taxon>
        <taxon>Arachnida</taxon>
        <taxon>Araneae</taxon>
        <taxon>Araneomorphae</taxon>
        <taxon>Entelegynae</taxon>
        <taxon>Araneoidea</taxon>
        <taxon>Araneidae</taxon>
        <taxon>Araneus</taxon>
    </lineage>
</organism>
<reference evidence="8 9" key="1">
    <citation type="journal article" date="2019" name="Sci. Rep.">
        <title>Orb-weaving spider Araneus ventricosus genome elucidates the spidroin gene catalogue.</title>
        <authorList>
            <person name="Kono N."/>
            <person name="Nakamura H."/>
            <person name="Ohtoshi R."/>
            <person name="Moran D.A.P."/>
            <person name="Shinohara A."/>
            <person name="Yoshida Y."/>
            <person name="Fujiwara M."/>
            <person name="Mori M."/>
            <person name="Tomita M."/>
            <person name="Arakawa K."/>
        </authorList>
    </citation>
    <scope>NUCLEOTIDE SEQUENCE [LARGE SCALE GENOMIC DNA]</scope>
</reference>
<evidence type="ECO:0000256" key="3">
    <source>
        <dbReference type="ARBA" id="ARBA00022771"/>
    </source>
</evidence>
<dbReference type="GO" id="GO:0003727">
    <property type="term" value="F:single-stranded RNA binding"/>
    <property type="evidence" value="ECO:0007669"/>
    <property type="project" value="TreeGrafter"/>
</dbReference>
<comment type="caution">
    <text evidence="8">The sequence shown here is derived from an EMBL/GenBank/DDBJ whole genome shotgun (WGS) entry which is preliminary data.</text>
</comment>
<dbReference type="InterPro" id="IPR000690">
    <property type="entry name" value="Matrin/U1-C_Znf_C2H2"/>
</dbReference>
<feature type="compositionally biased region" description="Low complexity" evidence="6">
    <location>
        <begin position="58"/>
        <end position="68"/>
    </location>
</feature>
<dbReference type="InterPro" id="IPR013087">
    <property type="entry name" value="Znf_C2H2_type"/>
</dbReference>
<keyword evidence="5" id="KW-0539">Nucleus</keyword>
<dbReference type="EMBL" id="BGPR01000429">
    <property type="protein sequence ID" value="GBM19703.1"/>
    <property type="molecule type" value="Genomic_DNA"/>
</dbReference>
<feature type="non-terminal residue" evidence="8">
    <location>
        <position position="1"/>
    </location>
</feature>
<dbReference type="GO" id="GO:0008270">
    <property type="term" value="F:zinc ion binding"/>
    <property type="evidence" value="ECO:0007669"/>
    <property type="project" value="UniProtKB-KW"/>
</dbReference>
<dbReference type="GO" id="GO:0003725">
    <property type="term" value="F:double-stranded RNA binding"/>
    <property type="evidence" value="ECO:0007669"/>
    <property type="project" value="TreeGrafter"/>
</dbReference>
<dbReference type="SMART" id="SM00355">
    <property type="entry name" value="ZnF_C2H2"/>
    <property type="match status" value="2"/>
</dbReference>
<feature type="compositionally biased region" description="Basic and acidic residues" evidence="6">
    <location>
        <begin position="48"/>
        <end position="57"/>
    </location>
</feature>
<evidence type="ECO:0000256" key="5">
    <source>
        <dbReference type="ARBA" id="ARBA00023242"/>
    </source>
</evidence>
<feature type="compositionally biased region" description="Basic and acidic residues" evidence="6">
    <location>
        <begin position="1"/>
        <end position="41"/>
    </location>
</feature>
<dbReference type="PANTHER" id="PTHR45762">
    <property type="entry name" value="ZINC FINGER RNA-BINDING PROTEIN"/>
    <property type="match status" value="1"/>
</dbReference>
<dbReference type="Proteomes" id="UP000499080">
    <property type="component" value="Unassembled WGS sequence"/>
</dbReference>
<dbReference type="GO" id="GO:0071011">
    <property type="term" value="C:precatalytic spliceosome"/>
    <property type="evidence" value="ECO:0007669"/>
    <property type="project" value="TreeGrafter"/>
</dbReference>
<proteinExistence type="predicted"/>
<dbReference type="Pfam" id="PF12874">
    <property type="entry name" value="zf-met"/>
    <property type="match status" value="1"/>
</dbReference>
<keyword evidence="2" id="KW-0479">Metal-binding</keyword>
<dbReference type="InterPro" id="IPR036236">
    <property type="entry name" value="Znf_C2H2_sf"/>
</dbReference>
<evidence type="ECO:0000256" key="6">
    <source>
        <dbReference type="SAM" id="MobiDB-lite"/>
    </source>
</evidence>
<gene>
    <name evidence="8" type="ORF">AVEN_862_1</name>
</gene>
<accession>A0A4Y2DS68</accession>
<feature type="region of interest" description="Disordered" evidence="6">
    <location>
        <begin position="1"/>
        <end position="76"/>
    </location>
</feature>
<protein>
    <recommendedName>
        <fullName evidence="7">Matrin-type domain-containing protein</fullName>
    </recommendedName>
</protein>